<dbReference type="PANTHER" id="PTHR43280">
    <property type="entry name" value="ARAC-FAMILY TRANSCRIPTIONAL REGULATOR"/>
    <property type="match status" value="1"/>
</dbReference>
<evidence type="ECO:0000256" key="3">
    <source>
        <dbReference type="ARBA" id="ARBA00023163"/>
    </source>
</evidence>
<accession>A0AAE3A7J3</accession>
<sequence>MSYEEITKNDKQNIFFQCVPFCIERSTLTSPDFVHIHNYHQLTVVTQGSATLVVNNTSCKVSAGSVYVISSYAPHFLEHTDNIEVINILFSLDDLMKYSLSLQQSEGFRSLFIFQASTSFYDRPNNVLMLDYEGIQKVLHLTDSMLKEINNPEPGQDIIIQSYFMILITYLSRTFDLSKEPDQSSYSFYRLTEYINHNFSERFSMEDLTRLSLLNEKNLRRLFMKKYHCSPMQYINHLKLEKAKYYLISSEMNISEIASTCGFDDSNYFSRKFKQEFGVSPREFKQSIGGKQ</sequence>
<keyword evidence="1" id="KW-0805">Transcription regulation</keyword>
<reference evidence="5 6" key="1">
    <citation type="submission" date="2021-10" db="EMBL/GenBank/DDBJ databases">
        <title>Anaerobic single-cell dispensing facilitates the cultivation of human gut bacteria.</title>
        <authorList>
            <person name="Afrizal A."/>
        </authorList>
    </citation>
    <scope>NUCLEOTIDE SEQUENCE [LARGE SCALE GENOMIC DNA]</scope>
    <source>
        <strain evidence="5 6">CLA-AA-H276</strain>
    </source>
</reference>
<evidence type="ECO:0000313" key="5">
    <source>
        <dbReference type="EMBL" id="MCC2127456.1"/>
    </source>
</evidence>
<keyword evidence="3" id="KW-0804">Transcription</keyword>
<dbReference type="Pfam" id="PF12833">
    <property type="entry name" value="HTH_18"/>
    <property type="match status" value="1"/>
</dbReference>
<dbReference type="Proteomes" id="UP001198220">
    <property type="component" value="Unassembled WGS sequence"/>
</dbReference>
<evidence type="ECO:0000256" key="1">
    <source>
        <dbReference type="ARBA" id="ARBA00023015"/>
    </source>
</evidence>
<dbReference type="PRINTS" id="PR00032">
    <property type="entry name" value="HTHARAC"/>
</dbReference>
<dbReference type="PROSITE" id="PS01124">
    <property type="entry name" value="HTH_ARAC_FAMILY_2"/>
    <property type="match status" value="1"/>
</dbReference>
<dbReference type="Pfam" id="PF02311">
    <property type="entry name" value="AraC_binding"/>
    <property type="match status" value="1"/>
</dbReference>
<dbReference type="PROSITE" id="PS00041">
    <property type="entry name" value="HTH_ARAC_FAMILY_1"/>
    <property type="match status" value="1"/>
</dbReference>
<keyword evidence="2" id="KW-0238">DNA-binding</keyword>
<dbReference type="InterPro" id="IPR009057">
    <property type="entry name" value="Homeodomain-like_sf"/>
</dbReference>
<dbReference type="PANTHER" id="PTHR43280:SF28">
    <property type="entry name" value="HTH-TYPE TRANSCRIPTIONAL ACTIVATOR RHAS"/>
    <property type="match status" value="1"/>
</dbReference>
<dbReference type="GO" id="GO:0043565">
    <property type="term" value="F:sequence-specific DNA binding"/>
    <property type="evidence" value="ECO:0007669"/>
    <property type="project" value="InterPro"/>
</dbReference>
<dbReference type="SUPFAM" id="SSF51215">
    <property type="entry name" value="Regulatory protein AraC"/>
    <property type="match status" value="1"/>
</dbReference>
<dbReference type="InterPro" id="IPR020449">
    <property type="entry name" value="Tscrpt_reg_AraC-type_HTH"/>
</dbReference>
<dbReference type="RefSeq" id="WP_308460096.1">
    <property type="nucleotide sequence ID" value="NZ_JAJEPS010000021.1"/>
</dbReference>
<dbReference type="GO" id="GO:0003700">
    <property type="term" value="F:DNA-binding transcription factor activity"/>
    <property type="evidence" value="ECO:0007669"/>
    <property type="project" value="InterPro"/>
</dbReference>
<evidence type="ECO:0000256" key="2">
    <source>
        <dbReference type="ARBA" id="ARBA00023125"/>
    </source>
</evidence>
<dbReference type="SUPFAM" id="SSF46689">
    <property type="entry name" value="Homeodomain-like"/>
    <property type="match status" value="1"/>
</dbReference>
<comment type="caution">
    <text evidence="5">The sequence shown here is derived from an EMBL/GenBank/DDBJ whole genome shotgun (WGS) entry which is preliminary data.</text>
</comment>
<dbReference type="Gene3D" id="1.10.10.60">
    <property type="entry name" value="Homeodomain-like"/>
    <property type="match status" value="2"/>
</dbReference>
<organism evidence="5 6">
    <name type="scientific">Hominiventricola filiformis</name>
    <dbReference type="NCBI Taxonomy" id="2885352"/>
    <lineage>
        <taxon>Bacteria</taxon>
        <taxon>Bacillati</taxon>
        <taxon>Bacillota</taxon>
        <taxon>Clostridia</taxon>
        <taxon>Lachnospirales</taxon>
        <taxon>Lachnospiraceae</taxon>
        <taxon>Hominiventricola</taxon>
    </lineage>
</organism>
<dbReference type="InterPro" id="IPR014710">
    <property type="entry name" value="RmlC-like_jellyroll"/>
</dbReference>
<dbReference type="AlphaFoldDB" id="A0AAE3A7J3"/>
<dbReference type="InterPro" id="IPR018062">
    <property type="entry name" value="HTH_AraC-typ_CS"/>
</dbReference>
<keyword evidence="6" id="KW-1185">Reference proteome</keyword>
<dbReference type="SMART" id="SM00342">
    <property type="entry name" value="HTH_ARAC"/>
    <property type="match status" value="1"/>
</dbReference>
<feature type="domain" description="HTH araC/xylS-type" evidence="4">
    <location>
        <begin position="189"/>
        <end position="287"/>
    </location>
</feature>
<dbReference type="EMBL" id="JAJEPS010000021">
    <property type="protein sequence ID" value="MCC2127456.1"/>
    <property type="molecule type" value="Genomic_DNA"/>
</dbReference>
<name>A0AAE3A7J3_9FIRM</name>
<dbReference type="InterPro" id="IPR003313">
    <property type="entry name" value="AraC-bd"/>
</dbReference>
<dbReference type="Gene3D" id="2.60.120.10">
    <property type="entry name" value="Jelly Rolls"/>
    <property type="match status" value="1"/>
</dbReference>
<proteinExistence type="predicted"/>
<protein>
    <submittedName>
        <fullName evidence="5">AraC family transcriptional regulator</fullName>
    </submittedName>
</protein>
<evidence type="ECO:0000313" key="6">
    <source>
        <dbReference type="Proteomes" id="UP001198220"/>
    </source>
</evidence>
<gene>
    <name evidence="5" type="ORF">LKD36_14965</name>
</gene>
<evidence type="ECO:0000259" key="4">
    <source>
        <dbReference type="PROSITE" id="PS01124"/>
    </source>
</evidence>
<dbReference type="InterPro" id="IPR018060">
    <property type="entry name" value="HTH_AraC"/>
</dbReference>
<dbReference type="InterPro" id="IPR037923">
    <property type="entry name" value="HTH-like"/>
</dbReference>